<dbReference type="CDD" id="cd16377">
    <property type="entry name" value="23S_rRNA_IVP_like"/>
    <property type="match status" value="1"/>
</dbReference>
<sequence length="129" mass="15441">MALIKYHKDLIVYQKAFESAMEIFNLTKTFPSEEKYALTDQIRRSSRSVCGNLAEAWRKRRYEKLFVNKLIDSEGEAAETQNWLDFALACNYLNEETYKELYIKYDEILAMLVKLSKDYEKWTFQKHTQ</sequence>
<dbReference type="PANTHER" id="PTHR38471:SF2">
    <property type="entry name" value="FOUR HELIX BUNDLE PROTEIN"/>
    <property type="match status" value="1"/>
</dbReference>
<gene>
    <name evidence="1" type="ORF">HU137_09360</name>
</gene>
<evidence type="ECO:0000313" key="2">
    <source>
        <dbReference type="Proteomes" id="UP000552241"/>
    </source>
</evidence>
<protein>
    <submittedName>
        <fullName evidence="1">Four helix bundle protein</fullName>
    </submittedName>
</protein>
<accession>A0A838ZSL8</accession>
<dbReference type="SUPFAM" id="SSF158446">
    <property type="entry name" value="IVS-encoded protein-like"/>
    <property type="match status" value="1"/>
</dbReference>
<keyword evidence="2" id="KW-1185">Reference proteome</keyword>
<proteinExistence type="predicted"/>
<dbReference type="EMBL" id="JACDZE010000002">
    <property type="protein sequence ID" value="MBA5629976.1"/>
    <property type="molecule type" value="Genomic_DNA"/>
</dbReference>
<name>A0A838ZSL8_9FLAO</name>
<dbReference type="PANTHER" id="PTHR38471">
    <property type="entry name" value="FOUR HELIX BUNDLE PROTEIN"/>
    <property type="match status" value="1"/>
</dbReference>
<dbReference type="Proteomes" id="UP000552241">
    <property type="component" value="Unassembled WGS sequence"/>
</dbReference>
<dbReference type="AlphaFoldDB" id="A0A838ZSL8"/>
<evidence type="ECO:0000313" key="1">
    <source>
        <dbReference type="EMBL" id="MBA5629976.1"/>
    </source>
</evidence>
<organism evidence="1 2">
    <name type="scientific">Moheibacter lacus</name>
    <dbReference type="NCBI Taxonomy" id="2745851"/>
    <lineage>
        <taxon>Bacteria</taxon>
        <taxon>Pseudomonadati</taxon>
        <taxon>Bacteroidota</taxon>
        <taxon>Flavobacteriia</taxon>
        <taxon>Flavobacteriales</taxon>
        <taxon>Weeksellaceae</taxon>
        <taxon>Moheibacter</taxon>
    </lineage>
</organism>
<dbReference type="NCBIfam" id="TIGR02436">
    <property type="entry name" value="four helix bundle protein"/>
    <property type="match status" value="1"/>
</dbReference>
<dbReference type="Gene3D" id="1.20.1440.60">
    <property type="entry name" value="23S rRNA-intervening sequence"/>
    <property type="match status" value="1"/>
</dbReference>
<comment type="caution">
    <text evidence="1">The sequence shown here is derived from an EMBL/GenBank/DDBJ whole genome shotgun (WGS) entry which is preliminary data.</text>
</comment>
<dbReference type="RefSeq" id="WP_182043578.1">
    <property type="nucleotide sequence ID" value="NZ_JACDZE010000002.1"/>
</dbReference>
<dbReference type="Pfam" id="PF05635">
    <property type="entry name" value="23S_rRNA_IVP"/>
    <property type="match status" value="1"/>
</dbReference>
<dbReference type="InterPro" id="IPR012657">
    <property type="entry name" value="23S_rRNA-intervening_sequence"/>
</dbReference>
<dbReference type="InterPro" id="IPR036583">
    <property type="entry name" value="23S_rRNA_IVS_sf"/>
</dbReference>
<reference evidence="1 2" key="1">
    <citation type="submission" date="2020-07" db="EMBL/GenBank/DDBJ databases">
        <title>Moheibacter lacus sp. nov., a member of the family Flavobacteriaceae isolated from freshwater lake sediment.</title>
        <authorList>
            <person name="Liu Y."/>
        </authorList>
    </citation>
    <scope>NUCLEOTIDE SEQUENCE [LARGE SCALE GENOMIC DNA]</scope>
    <source>
        <strain evidence="1 2">BDHS18</strain>
    </source>
</reference>